<dbReference type="SUPFAM" id="SSF50978">
    <property type="entry name" value="WD40 repeat-like"/>
    <property type="match status" value="1"/>
</dbReference>
<feature type="region of interest" description="Disordered" evidence="2">
    <location>
        <begin position="480"/>
        <end position="535"/>
    </location>
</feature>
<gene>
    <name evidence="4" type="ORF">JMJ35_006066</name>
</gene>
<evidence type="ECO:0000256" key="2">
    <source>
        <dbReference type="SAM" id="MobiDB-lite"/>
    </source>
</evidence>
<feature type="coiled-coil region" evidence="1">
    <location>
        <begin position="416"/>
        <end position="475"/>
    </location>
</feature>
<dbReference type="InterPro" id="IPR019417">
    <property type="entry name" value="DUF2415"/>
</dbReference>
<dbReference type="Gene3D" id="2.130.10.10">
    <property type="entry name" value="YVTN repeat-like/Quinoprotein amine dehydrogenase"/>
    <property type="match status" value="1"/>
</dbReference>
<name>A0AA39R1B0_9LECA</name>
<proteinExistence type="predicted"/>
<dbReference type="PANTHER" id="PTHR43991">
    <property type="entry name" value="WD REPEAT PROTEIN (AFU_ORTHOLOGUE AFUA_8G05640)-RELATED"/>
    <property type="match status" value="1"/>
</dbReference>
<sequence>MPNDFSRLAAESFAPRPHRLTRCHPDRPWETKSLIKYSQGNFYPVRIPQRHHQLKKLISTRDPSVIYYASEFDVFALNITTQKQTLVKSLPFKPVCLDAGYGWICTGGGSDGQCAFISIDEHETGETALRRHVEVDELLPLGLDPESRRSIHDFRRTTPRWALYPGENAAKYELQAHELGGDIVNSVTIYLMRSEQKGFKEEVVVVITNNDKTVRIFSLTQSRLLKTLDFPVAMNHASISPDGNLLLAVGDEGRAFFCRRVRLPGATVDGDSSYSRYEWHQIAEPELQLSGQGQEAWCFTTAFSPSGHICAVASQSGIVTIFDTALIHEDMDIGEAVIDVLKSSRQAVPSTWYGAVRSMSFSPAPWDLLAWAEDRGRVCVVDLRNGLSFKQVITLETDSPDLNRVEVEDYNTTSEQRQLEIERRFLERHREALEAQDHLAAVSHTADYLELAAERRRLEREVDATSRDFHALTESERQLVDSIGLRRPQGRNNDSSSTSPTGPTSVNYTPSRGTEAQSWTGLPSPTPSSNIQSRSTASINEFMRLRNWERARQSDRAYQPRRRSSVVITSSSNASSPQASSSLAPIGTATPTLSASPSRLPSSSTDLTGPHLLDSDPWQTITDAMGGSNMTPDNMARLRSLQARNLERNNQTRTAAQSHMYRPSQALQTLQGAREQTMIGIADTAEARLNSFREVNRLRQDLRQLEARRYDLLNPDVLYRRRERGDVGVTTMGIGWSVEGRYLYVGTEDGILEYPVNMENRKAIPSISFL</sequence>
<dbReference type="Proteomes" id="UP001166286">
    <property type="component" value="Unassembled WGS sequence"/>
</dbReference>
<evidence type="ECO:0000313" key="5">
    <source>
        <dbReference type="Proteomes" id="UP001166286"/>
    </source>
</evidence>
<feature type="compositionally biased region" description="Low complexity" evidence="2">
    <location>
        <begin position="565"/>
        <end position="608"/>
    </location>
</feature>
<keyword evidence="1" id="KW-0175">Coiled coil</keyword>
<keyword evidence="5" id="KW-1185">Reference proteome</keyword>
<dbReference type="InterPro" id="IPR036322">
    <property type="entry name" value="WD40_repeat_dom_sf"/>
</dbReference>
<dbReference type="PANTHER" id="PTHR43991:SF9">
    <property type="entry name" value="DUF2415 DOMAIN-CONTAINING PROTEIN"/>
    <property type="match status" value="1"/>
</dbReference>
<dbReference type="InterPro" id="IPR001680">
    <property type="entry name" value="WD40_rpt"/>
</dbReference>
<reference evidence="4" key="1">
    <citation type="submission" date="2023-03" db="EMBL/GenBank/DDBJ databases">
        <title>Complete genome of Cladonia borealis.</title>
        <authorList>
            <person name="Park H."/>
        </authorList>
    </citation>
    <scope>NUCLEOTIDE SEQUENCE</scope>
    <source>
        <strain evidence="4">ANT050790</strain>
    </source>
</reference>
<organism evidence="4 5">
    <name type="scientific">Cladonia borealis</name>
    <dbReference type="NCBI Taxonomy" id="184061"/>
    <lineage>
        <taxon>Eukaryota</taxon>
        <taxon>Fungi</taxon>
        <taxon>Dikarya</taxon>
        <taxon>Ascomycota</taxon>
        <taxon>Pezizomycotina</taxon>
        <taxon>Lecanoromycetes</taxon>
        <taxon>OSLEUM clade</taxon>
        <taxon>Lecanoromycetidae</taxon>
        <taxon>Lecanorales</taxon>
        <taxon>Lecanorineae</taxon>
        <taxon>Cladoniaceae</taxon>
        <taxon>Cladonia</taxon>
    </lineage>
</organism>
<feature type="region of interest" description="Disordered" evidence="2">
    <location>
        <begin position="551"/>
        <end position="613"/>
    </location>
</feature>
<dbReference type="SMART" id="SM00320">
    <property type="entry name" value="WD40"/>
    <property type="match status" value="2"/>
</dbReference>
<dbReference type="EMBL" id="JAFEKC020000013">
    <property type="protein sequence ID" value="KAK0511493.1"/>
    <property type="molecule type" value="Genomic_DNA"/>
</dbReference>
<feature type="compositionally biased region" description="Low complexity" evidence="2">
    <location>
        <begin position="495"/>
        <end position="505"/>
    </location>
</feature>
<evidence type="ECO:0000259" key="3">
    <source>
        <dbReference type="Pfam" id="PF10313"/>
    </source>
</evidence>
<accession>A0AA39R1B0</accession>
<evidence type="ECO:0000256" key="1">
    <source>
        <dbReference type="SAM" id="Coils"/>
    </source>
</evidence>
<comment type="caution">
    <text evidence="4">The sequence shown here is derived from an EMBL/GenBank/DDBJ whole genome shotgun (WGS) entry which is preliminary data.</text>
</comment>
<feature type="compositionally biased region" description="Polar residues" evidence="2">
    <location>
        <begin position="506"/>
        <end position="535"/>
    </location>
</feature>
<dbReference type="Pfam" id="PF10313">
    <property type="entry name" value="DUF2415"/>
    <property type="match status" value="1"/>
</dbReference>
<feature type="domain" description="DUF2415" evidence="3">
    <location>
        <begin position="354"/>
        <end position="393"/>
    </location>
</feature>
<dbReference type="AlphaFoldDB" id="A0AA39R1B0"/>
<protein>
    <recommendedName>
        <fullName evidence="3">DUF2415 domain-containing protein</fullName>
    </recommendedName>
</protein>
<dbReference type="InterPro" id="IPR015943">
    <property type="entry name" value="WD40/YVTN_repeat-like_dom_sf"/>
</dbReference>
<evidence type="ECO:0000313" key="4">
    <source>
        <dbReference type="EMBL" id="KAK0511493.1"/>
    </source>
</evidence>